<dbReference type="InterPro" id="IPR050465">
    <property type="entry name" value="UPF0194_transport"/>
</dbReference>
<sequence length="361" mass="38952">MNNKWLFIASAVGVLGAGVSAWYAARHQHALPPVFQPANNPYTHGIYANGIIESDQRTGSNINLYPEVTGTVAQILVHEGQPVKKGDALLALDDSVQRATTAQQLAQAEAAAATLAELKAQPRPETLAVNAAQLTQAQAARKTAKDQYDKLLRAVAINPQSVSRDTLDNAANALKVAAAAEAVAQRQLELTRAGAWSYDIRVQQAQLTALRQAAQASQTLLGKYTLRAPADGTVMSINAALGGLVSTQGTYDSYTQSQTPAVVMSTGQPTLAVRCYIDEILIHRLPAPNHIVAQMTIRGTEVHVPLQFVRVQPYVSPKIELSNQRQERVDLRVLPVLFRFTPPAGTRLYPGQLVDVYVGQK</sequence>
<name>A0ABT7XQN5_9NEIS</name>
<reference evidence="5" key="1">
    <citation type="submission" date="2023-06" db="EMBL/GenBank/DDBJ databases">
        <authorList>
            <person name="Zhang S."/>
        </authorList>
    </citation>
    <scope>NUCLEOTIDE SEQUENCE</scope>
    <source>
        <strain evidence="5">SG2303</strain>
    </source>
</reference>
<dbReference type="PANTHER" id="PTHR32347">
    <property type="entry name" value="EFFLUX SYSTEM COMPONENT YKNX-RELATED"/>
    <property type="match status" value="1"/>
</dbReference>
<gene>
    <name evidence="5" type="ORF">QU481_14130</name>
</gene>
<keyword evidence="6" id="KW-1185">Reference proteome</keyword>
<feature type="chain" id="PRO_5045094258" evidence="3">
    <location>
        <begin position="25"/>
        <end position="361"/>
    </location>
</feature>
<proteinExistence type="predicted"/>
<dbReference type="SUPFAM" id="SSF111369">
    <property type="entry name" value="HlyD-like secretion proteins"/>
    <property type="match status" value="1"/>
</dbReference>
<evidence type="ECO:0000256" key="3">
    <source>
        <dbReference type="SAM" id="SignalP"/>
    </source>
</evidence>
<dbReference type="PANTHER" id="PTHR32347:SF23">
    <property type="entry name" value="BLL5650 PROTEIN"/>
    <property type="match status" value="1"/>
</dbReference>
<dbReference type="RefSeq" id="WP_289830669.1">
    <property type="nucleotide sequence ID" value="NZ_JAUEDK010000025.1"/>
</dbReference>
<dbReference type="Gene3D" id="2.40.50.100">
    <property type="match status" value="1"/>
</dbReference>
<dbReference type="EMBL" id="JAUEDK010000025">
    <property type="protein sequence ID" value="MDN0076025.1"/>
    <property type="molecule type" value="Genomic_DNA"/>
</dbReference>
<dbReference type="Gene3D" id="1.10.287.470">
    <property type="entry name" value="Helix hairpin bin"/>
    <property type="match status" value="1"/>
</dbReference>
<evidence type="ECO:0000313" key="5">
    <source>
        <dbReference type="EMBL" id="MDN0076025.1"/>
    </source>
</evidence>
<evidence type="ECO:0000256" key="2">
    <source>
        <dbReference type="ARBA" id="ARBA00023054"/>
    </source>
</evidence>
<keyword evidence="2" id="KW-0175">Coiled coil</keyword>
<feature type="signal peptide" evidence="3">
    <location>
        <begin position="1"/>
        <end position="24"/>
    </location>
</feature>
<evidence type="ECO:0000259" key="4">
    <source>
        <dbReference type="Pfam" id="PF25984"/>
    </source>
</evidence>
<protein>
    <submittedName>
        <fullName evidence="5">Biotin/lipoyl-binding protein</fullName>
    </submittedName>
</protein>
<accession>A0ABT7XQN5</accession>
<dbReference type="Proteomes" id="UP001168540">
    <property type="component" value="Unassembled WGS sequence"/>
</dbReference>
<evidence type="ECO:0000256" key="1">
    <source>
        <dbReference type="ARBA" id="ARBA00004196"/>
    </source>
</evidence>
<feature type="domain" description="YknX-like barrel-sandwich hybrid" evidence="4">
    <location>
        <begin position="65"/>
        <end position="240"/>
    </location>
</feature>
<evidence type="ECO:0000313" key="6">
    <source>
        <dbReference type="Proteomes" id="UP001168540"/>
    </source>
</evidence>
<organism evidence="5 6">
    <name type="scientific">Crenobacter oryzisoli</name>
    <dbReference type="NCBI Taxonomy" id="3056844"/>
    <lineage>
        <taxon>Bacteria</taxon>
        <taxon>Pseudomonadati</taxon>
        <taxon>Pseudomonadota</taxon>
        <taxon>Betaproteobacteria</taxon>
        <taxon>Neisseriales</taxon>
        <taxon>Neisseriaceae</taxon>
        <taxon>Crenobacter</taxon>
    </lineage>
</organism>
<comment type="caution">
    <text evidence="5">The sequence shown here is derived from an EMBL/GenBank/DDBJ whole genome shotgun (WGS) entry which is preliminary data.</text>
</comment>
<dbReference type="InterPro" id="IPR058639">
    <property type="entry name" value="BSH_YknX-like"/>
</dbReference>
<comment type="subcellular location">
    <subcellularLocation>
        <location evidence="1">Cell envelope</location>
    </subcellularLocation>
</comment>
<keyword evidence="3" id="KW-0732">Signal</keyword>
<dbReference type="Pfam" id="PF25984">
    <property type="entry name" value="BSH_YknX"/>
    <property type="match status" value="1"/>
</dbReference>